<evidence type="ECO:0000313" key="7">
    <source>
        <dbReference type="EMBL" id="MBE7369840.1"/>
    </source>
</evidence>
<reference evidence="7 8" key="1">
    <citation type="submission" date="2020-10" db="EMBL/GenBank/DDBJ databases">
        <title>Ramlibacter sp. HM2 16S ribosomal RNA gene Genome sequencing and assembly.</title>
        <authorList>
            <person name="Kang M."/>
        </authorList>
    </citation>
    <scope>NUCLEOTIDE SEQUENCE [LARGE SCALE GENOMIC DNA]</scope>
    <source>
        <strain evidence="7 8">HM2</strain>
    </source>
</reference>
<dbReference type="PROSITE" id="PS50111">
    <property type="entry name" value="CHEMOTAXIS_TRANSDUC_2"/>
    <property type="match status" value="1"/>
</dbReference>
<feature type="compositionally biased region" description="Low complexity" evidence="4">
    <location>
        <begin position="544"/>
        <end position="555"/>
    </location>
</feature>
<dbReference type="Pfam" id="PF12729">
    <property type="entry name" value="4HB_MCP_1"/>
    <property type="match status" value="1"/>
</dbReference>
<evidence type="ECO:0000259" key="6">
    <source>
        <dbReference type="PROSITE" id="PS50111"/>
    </source>
</evidence>
<dbReference type="Gene3D" id="1.10.287.950">
    <property type="entry name" value="Methyl-accepting chemotaxis protein"/>
    <property type="match status" value="1"/>
</dbReference>
<feature type="domain" description="Methyl-accepting transducer" evidence="6">
    <location>
        <begin position="268"/>
        <end position="497"/>
    </location>
</feature>
<dbReference type="Pfam" id="PF00015">
    <property type="entry name" value="MCPsignal"/>
    <property type="match status" value="1"/>
</dbReference>
<keyword evidence="1" id="KW-0488">Methylation</keyword>
<keyword evidence="8" id="KW-1185">Reference proteome</keyword>
<comment type="similarity">
    <text evidence="2">Belongs to the methyl-accepting chemotaxis (MCP) protein family.</text>
</comment>
<dbReference type="PRINTS" id="PR00260">
    <property type="entry name" value="CHEMTRNSDUCR"/>
</dbReference>
<dbReference type="EMBL" id="JADDIV010000006">
    <property type="protein sequence ID" value="MBE7369840.1"/>
    <property type="molecule type" value="Genomic_DNA"/>
</dbReference>
<evidence type="ECO:0000256" key="5">
    <source>
        <dbReference type="SAM" id="Phobius"/>
    </source>
</evidence>
<feature type="region of interest" description="Disordered" evidence="4">
    <location>
        <begin position="544"/>
        <end position="566"/>
    </location>
</feature>
<dbReference type="Proteomes" id="UP000806285">
    <property type="component" value="Unassembled WGS sequence"/>
</dbReference>
<dbReference type="SMART" id="SM00283">
    <property type="entry name" value="MA"/>
    <property type="match status" value="1"/>
</dbReference>
<dbReference type="CDD" id="cd11386">
    <property type="entry name" value="MCP_signal"/>
    <property type="match status" value="1"/>
</dbReference>
<gene>
    <name evidence="7" type="ORF">IM787_19915</name>
</gene>
<dbReference type="SUPFAM" id="SSF58104">
    <property type="entry name" value="Methyl-accepting chemotaxis protein (MCP) signaling domain"/>
    <property type="match status" value="1"/>
</dbReference>
<dbReference type="InterPro" id="IPR004089">
    <property type="entry name" value="MCPsignal_dom"/>
</dbReference>
<organism evidence="7 8">
    <name type="scientific">Ramlibacter pallidus</name>
    <dbReference type="NCBI Taxonomy" id="2780087"/>
    <lineage>
        <taxon>Bacteria</taxon>
        <taxon>Pseudomonadati</taxon>
        <taxon>Pseudomonadota</taxon>
        <taxon>Betaproteobacteria</taxon>
        <taxon>Burkholderiales</taxon>
        <taxon>Comamonadaceae</taxon>
        <taxon>Ramlibacter</taxon>
    </lineage>
</organism>
<feature type="transmembrane region" description="Helical" evidence="5">
    <location>
        <begin position="6"/>
        <end position="30"/>
    </location>
</feature>
<evidence type="ECO:0000313" key="8">
    <source>
        <dbReference type="Proteomes" id="UP000806285"/>
    </source>
</evidence>
<dbReference type="RefSeq" id="WP_193678471.1">
    <property type="nucleotide sequence ID" value="NZ_JADDIV010000006.1"/>
</dbReference>
<protein>
    <submittedName>
        <fullName evidence="7">MCP four helix bundle domain-containing protein</fullName>
    </submittedName>
</protein>
<evidence type="ECO:0000256" key="4">
    <source>
        <dbReference type="SAM" id="MobiDB-lite"/>
    </source>
</evidence>
<dbReference type="PANTHER" id="PTHR43531">
    <property type="entry name" value="PROTEIN ICFG"/>
    <property type="match status" value="1"/>
</dbReference>
<sequence>MKNLRIATQLGIGFALMVLLVLASGLVAWVESVQSEHRAKAARDSTAGAVALAEAQSALWQLRYGFPQFMIGDEEGRKKIVADEPKLYAAIDKSLTSYAASSPSEDEQKALKGLQEVYAKYIAARPRWFELYGAGKFDEAKEWRAATTTPFGAATVKAFADLIELQQKVGAENHAAGLKELEATRMLMLVVASAALVMGIVLAFGFIAGLRRQLGGEPAYAKQVASNIARGDLAADVEVRHGDTSSLLWEMKQMRDSLRTVVSEVVGGAGSVADASGQIAQGNRELSQRTEMQASTLEETASSMEEFASTVLQNADNARQASELAVGASGVARKGGEVVGEVVRTMSGISESSRKISDIIGVIDGIAFQTNILALNAAVEAARAGEQGRGFAVVAAEVRNLAQRSAAAAKEIKGLIGDSVEKVDQGTRLVDAAGQTMEEIVTSVKRVSDLVSEIAAASQEQSNGIGQVNSAVTQMDQVVQQNASLVEEATAATESMKEQASSLLKAVSRFQLGNAVAPHLQRPAAPSSPVAPIRFKPAAPRTEAQPAWAVAPAAGGAEGSNGWKAF</sequence>
<keyword evidence="5" id="KW-1133">Transmembrane helix</keyword>
<feature type="transmembrane region" description="Helical" evidence="5">
    <location>
        <begin position="187"/>
        <end position="210"/>
    </location>
</feature>
<proteinExistence type="inferred from homology"/>
<dbReference type="InterPro" id="IPR051310">
    <property type="entry name" value="MCP_chemotaxis"/>
</dbReference>
<comment type="caution">
    <text evidence="7">The sequence shown here is derived from an EMBL/GenBank/DDBJ whole genome shotgun (WGS) entry which is preliminary data.</text>
</comment>
<evidence type="ECO:0000256" key="3">
    <source>
        <dbReference type="PROSITE-ProRule" id="PRU00284"/>
    </source>
</evidence>
<evidence type="ECO:0000256" key="1">
    <source>
        <dbReference type="ARBA" id="ARBA00022481"/>
    </source>
</evidence>
<dbReference type="InterPro" id="IPR004090">
    <property type="entry name" value="Chemotax_Me-accpt_rcpt"/>
</dbReference>
<dbReference type="InterPro" id="IPR024478">
    <property type="entry name" value="HlyB_4HB_MCP"/>
</dbReference>
<keyword evidence="5" id="KW-0812">Transmembrane</keyword>
<name>A0ABR9S8I8_9BURK</name>
<dbReference type="PANTHER" id="PTHR43531:SF14">
    <property type="entry name" value="METHYL-ACCEPTING CHEMOTAXIS PROTEIN I-RELATED"/>
    <property type="match status" value="1"/>
</dbReference>
<keyword evidence="5" id="KW-0472">Membrane</keyword>
<evidence type="ECO:0000256" key="2">
    <source>
        <dbReference type="ARBA" id="ARBA00029447"/>
    </source>
</evidence>
<accession>A0ABR9S8I8</accession>
<keyword evidence="3" id="KW-0807">Transducer</keyword>